<protein>
    <submittedName>
        <fullName evidence="1">Uncharacterized protein</fullName>
    </submittedName>
</protein>
<accession>A0A6J5M409</accession>
<reference evidence="1" key="1">
    <citation type="submission" date="2020-04" db="EMBL/GenBank/DDBJ databases">
        <authorList>
            <person name="Chiriac C."/>
            <person name="Salcher M."/>
            <person name="Ghai R."/>
            <person name="Kavagutti S V."/>
        </authorList>
    </citation>
    <scope>NUCLEOTIDE SEQUENCE</scope>
</reference>
<evidence type="ECO:0000313" key="1">
    <source>
        <dbReference type="EMBL" id="CAB4140972.1"/>
    </source>
</evidence>
<dbReference type="EMBL" id="LR796383">
    <property type="protein sequence ID" value="CAB4140972.1"/>
    <property type="molecule type" value="Genomic_DNA"/>
</dbReference>
<proteinExistence type="predicted"/>
<sequence length="77" mass="7705">MISSTDIATNAAAVTPSDTTQIRAMSLYVGGAGNIAVVMEDGSAVTFIGVPVGAILPIAVSRVNATNTTATNIIALR</sequence>
<name>A0A6J5M409_9CAUD</name>
<organism evidence="1">
    <name type="scientific">uncultured Caudovirales phage</name>
    <dbReference type="NCBI Taxonomy" id="2100421"/>
    <lineage>
        <taxon>Viruses</taxon>
        <taxon>Duplodnaviria</taxon>
        <taxon>Heunggongvirae</taxon>
        <taxon>Uroviricota</taxon>
        <taxon>Caudoviricetes</taxon>
        <taxon>Peduoviridae</taxon>
        <taxon>Maltschvirus</taxon>
        <taxon>Maltschvirus maltsch</taxon>
    </lineage>
</organism>
<gene>
    <name evidence="1" type="ORF">UFOVP399_47</name>
</gene>